<evidence type="ECO:0000313" key="5">
    <source>
        <dbReference type="Proteomes" id="UP000219452"/>
    </source>
</evidence>
<feature type="transmembrane region" description="Helical" evidence="1">
    <location>
        <begin position="108"/>
        <end position="128"/>
    </location>
</feature>
<evidence type="ECO:0000313" key="4">
    <source>
        <dbReference type="EMBL" id="SOD99350.1"/>
    </source>
</evidence>
<dbReference type="InterPro" id="IPR006860">
    <property type="entry name" value="FecR"/>
</dbReference>
<proteinExistence type="predicted"/>
<dbReference type="OrthoDB" id="1523489at2"/>
<accession>A0A286GV34</accession>
<reference evidence="5" key="1">
    <citation type="submission" date="2017-09" db="EMBL/GenBank/DDBJ databases">
        <authorList>
            <person name="Varghese N."/>
            <person name="Submissions S."/>
        </authorList>
    </citation>
    <scope>NUCLEOTIDE SEQUENCE [LARGE SCALE GENOMIC DNA]</scope>
    <source>
        <strain evidence="5">DSM 29961</strain>
    </source>
</reference>
<dbReference type="EMBL" id="OCNH01000009">
    <property type="protein sequence ID" value="SOD99350.1"/>
    <property type="molecule type" value="Genomic_DNA"/>
</dbReference>
<dbReference type="Pfam" id="PF16344">
    <property type="entry name" value="FecR_C"/>
    <property type="match status" value="1"/>
</dbReference>
<sequence length="341" mass="38894">MPYPAFTVDDFCKDPDFIRWVLTPTEESNRFWQDFMATYPHKVADVRNAVEYVKSIRFQEIEPSPQDMARLKQRIWNDIDKSARNSERLTHPFQNVSRQEIRWYQRPYWAAAAVVLLVMSVGLGWWAYQANAHLTYETAYGNVQEIKLADGSTVTLNANSTLKVGDNLAGSSVREVWLTGEAYFDIAKRKGAKFIVHTPEAKVEVLGTEFNVNTRREQTNVVLNEGKVQLSTNDQSTVVMKPGDMAIVSPKNRNIQLKRVQPDLYDAWKESYLILDGKSLPEIISSLEDTFGVTIKLDDQQLTNKTLTGKLRTEVVEDCIDNLAIILDAEVKKSGDTYSFR</sequence>
<evidence type="ECO:0000256" key="1">
    <source>
        <dbReference type="SAM" id="Phobius"/>
    </source>
</evidence>
<dbReference type="PANTHER" id="PTHR30273">
    <property type="entry name" value="PERIPLASMIC SIGNAL SENSOR AND SIGMA FACTOR ACTIVATOR FECR-RELATED"/>
    <property type="match status" value="1"/>
</dbReference>
<dbReference type="Gene3D" id="3.55.50.30">
    <property type="match status" value="1"/>
</dbReference>
<organism evidence="4 5">
    <name type="scientific">Spirosoma fluviale</name>
    <dbReference type="NCBI Taxonomy" id="1597977"/>
    <lineage>
        <taxon>Bacteria</taxon>
        <taxon>Pseudomonadati</taxon>
        <taxon>Bacteroidota</taxon>
        <taxon>Cytophagia</taxon>
        <taxon>Cytophagales</taxon>
        <taxon>Cytophagaceae</taxon>
        <taxon>Spirosoma</taxon>
    </lineage>
</organism>
<keyword evidence="1" id="KW-0472">Membrane</keyword>
<keyword evidence="5" id="KW-1185">Reference proteome</keyword>
<dbReference type="Proteomes" id="UP000219452">
    <property type="component" value="Unassembled WGS sequence"/>
</dbReference>
<gene>
    <name evidence="4" type="ORF">SAMN06269250_6380</name>
</gene>
<feature type="domain" description="FecR protein" evidence="2">
    <location>
        <begin position="135"/>
        <end position="229"/>
    </location>
</feature>
<name>A0A286GV34_9BACT</name>
<dbReference type="InterPro" id="IPR012373">
    <property type="entry name" value="Ferrdict_sens_TM"/>
</dbReference>
<evidence type="ECO:0000259" key="2">
    <source>
        <dbReference type="Pfam" id="PF04773"/>
    </source>
</evidence>
<dbReference type="GO" id="GO:0016989">
    <property type="term" value="F:sigma factor antagonist activity"/>
    <property type="evidence" value="ECO:0007669"/>
    <property type="project" value="TreeGrafter"/>
</dbReference>
<keyword evidence="1" id="KW-0812">Transmembrane</keyword>
<dbReference type="RefSeq" id="WP_097131827.1">
    <property type="nucleotide sequence ID" value="NZ_OCNH01000009.1"/>
</dbReference>
<evidence type="ECO:0000259" key="3">
    <source>
        <dbReference type="Pfam" id="PF16344"/>
    </source>
</evidence>
<keyword evidence="1" id="KW-1133">Transmembrane helix</keyword>
<dbReference type="PANTHER" id="PTHR30273:SF2">
    <property type="entry name" value="PROTEIN FECR"/>
    <property type="match status" value="1"/>
</dbReference>
<feature type="domain" description="Protein FecR C-terminal" evidence="3">
    <location>
        <begin position="272"/>
        <end position="337"/>
    </location>
</feature>
<dbReference type="Gene3D" id="2.60.120.1440">
    <property type="match status" value="1"/>
</dbReference>
<dbReference type="AlphaFoldDB" id="A0A286GV34"/>
<dbReference type="PIRSF" id="PIRSF018266">
    <property type="entry name" value="FecR"/>
    <property type="match status" value="1"/>
</dbReference>
<dbReference type="Pfam" id="PF04773">
    <property type="entry name" value="FecR"/>
    <property type="match status" value="1"/>
</dbReference>
<protein>
    <submittedName>
        <fullName evidence="4">FecR family protein</fullName>
    </submittedName>
</protein>
<dbReference type="InterPro" id="IPR032508">
    <property type="entry name" value="FecR_C"/>
</dbReference>